<keyword evidence="3" id="KW-0472">Membrane</keyword>
<evidence type="ECO:0000256" key="2">
    <source>
        <dbReference type="ARBA" id="ARBA00022729"/>
    </source>
</evidence>
<sequence length="238" mass="25592">MRRIMGLMVMLLVVMGLTSCAATTMIKKANLDTQTKMSATIFLEPVAQKNKVIFVNIRNTSDKELNIEAKIKAALAGRGYSLTQDPDQAQFMLQANILKVGKSDARESANALDGGFGGALLGGAMGGSSYNATKNAALVGGILGFIGDALVKDIYYTMITDLQVRERPMTGEIINQRQNTNVSQGTGTQTIQKVSGGQINWKTYRTRIVSTANKANLEFDEAVKSLESGLVRSISGIF</sequence>
<dbReference type="AlphaFoldDB" id="A0A1W1E607"/>
<comment type="subcellular location">
    <subcellularLocation>
        <location evidence="1">Cell outer membrane</location>
        <topology evidence="1">Lipid-anchor</topology>
    </subcellularLocation>
</comment>
<protein>
    <submittedName>
        <fullName evidence="6">IncF plasmid conjugative transfer surface exclusion protein TraT</fullName>
    </submittedName>
</protein>
<keyword evidence="4" id="KW-0564">Palmitate</keyword>
<organism evidence="6">
    <name type="scientific">hydrothermal vent metagenome</name>
    <dbReference type="NCBI Taxonomy" id="652676"/>
    <lineage>
        <taxon>unclassified sequences</taxon>
        <taxon>metagenomes</taxon>
        <taxon>ecological metagenomes</taxon>
    </lineage>
</organism>
<dbReference type="PIRSF" id="PIRSF002859">
    <property type="entry name" value="Lipo_traT"/>
    <property type="match status" value="1"/>
</dbReference>
<accession>A0A1W1E607</accession>
<keyword evidence="5" id="KW-0449">Lipoprotein</keyword>
<evidence type="ECO:0000256" key="3">
    <source>
        <dbReference type="ARBA" id="ARBA00023136"/>
    </source>
</evidence>
<evidence type="ECO:0000256" key="5">
    <source>
        <dbReference type="ARBA" id="ARBA00023288"/>
    </source>
</evidence>
<evidence type="ECO:0000256" key="1">
    <source>
        <dbReference type="ARBA" id="ARBA00004459"/>
    </source>
</evidence>
<keyword evidence="2" id="KW-0732">Signal</keyword>
<dbReference type="Pfam" id="PF05818">
    <property type="entry name" value="TraT"/>
    <property type="match status" value="1"/>
</dbReference>
<reference evidence="6" key="1">
    <citation type="submission" date="2016-10" db="EMBL/GenBank/DDBJ databases">
        <authorList>
            <person name="de Groot N.N."/>
        </authorList>
    </citation>
    <scope>NUCLEOTIDE SEQUENCE</scope>
</reference>
<dbReference type="InterPro" id="IPR008874">
    <property type="entry name" value="TraT_complement-R"/>
</dbReference>
<name>A0A1W1E607_9ZZZZ</name>
<proteinExistence type="predicted"/>
<evidence type="ECO:0000256" key="4">
    <source>
        <dbReference type="ARBA" id="ARBA00023139"/>
    </source>
</evidence>
<evidence type="ECO:0000313" key="6">
    <source>
        <dbReference type="EMBL" id="SFV89186.1"/>
    </source>
</evidence>
<dbReference type="PROSITE" id="PS51257">
    <property type="entry name" value="PROKAR_LIPOPROTEIN"/>
    <property type="match status" value="1"/>
</dbReference>
<dbReference type="EMBL" id="FPIA01000130">
    <property type="protein sequence ID" value="SFV89186.1"/>
    <property type="molecule type" value="Genomic_DNA"/>
</dbReference>
<gene>
    <name evidence="6" type="ORF">MNB_SUP05-SYMBIONT-7-771</name>
</gene>
<dbReference type="GO" id="GO:0009279">
    <property type="term" value="C:cell outer membrane"/>
    <property type="evidence" value="ECO:0007669"/>
    <property type="project" value="UniProtKB-SubCell"/>
</dbReference>